<name>A0A3P4ASZ1_THETH</name>
<evidence type="ECO:0000313" key="1">
    <source>
        <dbReference type="EMBL" id="VCU54295.1"/>
    </source>
</evidence>
<gene>
    <name evidence="1" type="ORF">TTHN1_02106</name>
</gene>
<accession>A0A3P4ASZ1</accession>
<dbReference type="AlphaFoldDB" id="A0A3P4ASZ1"/>
<evidence type="ECO:0000313" key="2">
    <source>
        <dbReference type="Proteomes" id="UP000279841"/>
    </source>
</evidence>
<sequence>MWVRLVELGGRWFVLNLAPHHETAVRLLGAGRYYLLE</sequence>
<proteinExistence type="predicted"/>
<dbReference type="Proteomes" id="UP000279841">
    <property type="component" value="Chromosome"/>
</dbReference>
<dbReference type="EMBL" id="LR027517">
    <property type="protein sequence ID" value="VCU54295.1"/>
    <property type="molecule type" value="Genomic_DNA"/>
</dbReference>
<protein>
    <submittedName>
        <fullName evidence="1">Uncharacterized protein</fullName>
    </submittedName>
</protein>
<organism evidence="1 2">
    <name type="scientific">Thermus thermophilus</name>
    <dbReference type="NCBI Taxonomy" id="274"/>
    <lineage>
        <taxon>Bacteria</taxon>
        <taxon>Thermotogati</taxon>
        <taxon>Deinococcota</taxon>
        <taxon>Deinococci</taxon>
        <taxon>Thermales</taxon>
        <taxon>Thermaceae</taxon>
        <taxon>Thermus</taxon>
    </lineage>
</organism>
<reference evidence="1 2" key="1">
    <citation type="submission" date="2018-10" db="EMBL/GenBank/DDBJ databases">
        <authorList>
            <person name="Peiro R."/>
            <person name="Begona"/>
            <person name="Cbmso G."/>
            <person name="Lopez M."/>
            <person name="Gonzalez S."/>
            <person name="Sacristan E."/>
            <person name="Castillo E."/>
        </authorList>
    </citation>
    <scope>NUCLEOTIDE SEQUENCE [LARGE SCALE GENOMIC DNA]</scope>
    <source>
        <strain evidence="1">TTHNAR1</strain>
    </source>
</reference>